<sequence>MSKLTRYAKKRKRGLDMDTTMEKSSVTRDEDFGGDSPRSRSTSPKRSRRKGRQGSPDANGGNNDAESLSIEETNKLRASLGLAPLEIDSGPKIRESETEIGVKIVVEDGVEIHHKAAKSLTEEKQADKIKERLDIQAQKRKVYSKVLKTKGLAESDSEDDSATAWIEKNRKLEENKRKAQEKAKMLDELDETFGVGGIVEEEIRKRPRKVITARKKPEPNEPLTAGLVVGHSKEEFVGGTETILVLADKDVLADDEEEVLINPNLVDKERLKRNLEIKKKKTDYNPYTDDVDEFGMTKKQSMLSKYDEGLDGSVVKETFKLDEAGGYNLEKETYEQEMKRKLFMSDKRLVSLETPKFQIAREYYTEEEMIAFRKPKKSKGEKKIRKRQKTLKVDEFEPQEVETSEEKAARAAKLAARRRELMGTGTAHDDGFKEVKNEEVKPMEVEEGELPEDASFPVYGEEKDKKWKRTMGGTVDVSRLKNLASKLNQGGSDSEDEATDSEDLVGGANITGIQINDDAEDELSIALERARKLKQLEVKNENGAETSAEQVRHMLKSHGGIKEEPGEEEIEIDDAAEEDEKGIIIDATSEYYKNIGEIPTFGLAGNRDDDVDYSELLEEQERMAREKAAKEKERRKYSDVEESDESGDDRRRHKKRRHSEVERERGAWVREDEEESEAPTTSRKHRDSERGKNMEDSDSETEEAMDYKNVLGEEKDVSKGVGAMLKLAAEKGYLEKNKKKDAGGTLKHLESKRFSKVEQGRYDIEDKYVKKLERMGTTGTGPVRPFPEKADYVPKVEITYTDQKGRGLEPKEAFRELSWKFHGKGPGKKQIEKRQAKQEKKEKLKKMNSMDTPLGTLAKQLKKQEQLQTPYLVLSGSRSDSGAPLTKE</sequence>
<protein>
    <submittedName>
        <fullName evidence="9">U4/U6.U5 tri-snRNP-associated protein 1</fullName>
    </submittedName>
</protein>
<evidence type="ECO:0000313" key="9">
    <source>
        <dbReference type="WBParaSite" id="ACRNAN_scaffold11211.g28544.t1"/>
    </source>
</evidence>
<proteinExistence type="inferred from homology"/>
<dbReference type="Pfam" id="PF03343">
    <property type="entry name" value="SART-1"/>
    <property type="match status" value="1"/>
</dbReference>
<dbReference type="InterPro" id="IPR045347">
    <property type="entry name" value="HIND"/>
</dbReference>
<feature type="compositionally biased region" description="Acidic residues" evidence="7">
    <location>
        <begin position="565"/>
        <end position="580"/>
    </location>
</feature>
<dbReference type="GO" id="GO:0046540">
    <property type="term" value="C:U4/U6 x U5 tri-snRNP complex"/>
    <property type="evidence" value="ECO:0007669"/>
    <property type="project" value="InterPro"/>
</dbReference>
<evidence type="ECO:0000313" key="8">
    <source>
        <dbReference type="Proteomes" id="UP000887540"/>
    </source>
</evidence>
<dbReference type="GO" id="GO:0000481">
    <property type="term" value="P:maturation of 5S rRNA"/>
    <property type="evidence" value="ECO:0007669"/>
    <property type="project" value="TreeGrafter"/>
</dbReference>
<feature type="coiled-coil region" evidence="6">
    <location>
        <begin position="162"/>
        <end position="192"/>
    </location>
</feature>
<feature type="compositionally biased region" description="Basic and acidic residues" evidence="7">
    <location>
        <begin position="829"/>
        <end position="842"/>
    </location>
</feature>
<evidence type="ECO:0000256" key="6">
    <source>
        <dbReference type="SAM" id="Coils"/>
    </source>
</evidence>
<comment type="similarity">
    <text evidence="2">Belongs to the SNU66/SART1 family.</text>
</comment>
<feature type="compositionally biased region" description="Basic and acidic residues" evidence="7">
    <location>
        <begin position="686"/>
        <end position="695"/>
    </location>
</feature>
<dbReference type="Pfam" id="PF19252">
    <property type="entry name" value="HIND"/>
    <property type="match status" value="1"/>
</dbReference>
<feature type="region of interest" description="Disordered" evidence="7">
    <location>
        <begin position="557"/>
        <end position="583"/>
    </location>
</feature>
<feature type="region of interest" description="Disordered" evidence="7">
    <location>
        <begin position="422"/>
        <end position="458"/>
    </location>
</feature>
<dbReference type="PANTHER" id="PTHR14152">
    <property type="entry name" value="SQUAMOUS CELL CARCINOMA ANTIGEN RECOGNISED BY CYTOTOXIC T LYMPHOCYTES"/>
    <property type="match status" value="1"/>
</dbReference>
<keyword evidence="8" id="KW-1185">Reference proteome</keyword>
<keyword evidence="5" id="KW-0539">Nucleus</keyword>
<dbReference type="Proteomes" id="UP000887540">
    <property type="component" value="Unplaced"/>
</dbReference>
<keyword evidence="6" id="KW-0175">Coiled coil</keyword>
<keyword evidence="4" id="KW-0508">mRNA splicing</keyword>
<dbReference type="GO" id="GO:0045292">
    <property type="term" value="P:mRNA cis splicing, via spliceosome"/>
    <property type="evidence" value="ECO:0007669"/>
    <property type="project" value="TreeGrafter"/>
</dbReference>
<name>A0A914CK75_9BILA</name>
<evidence type="ECO:0000256" key="4">
    <source>
        <dbReference type="ARBA" id="ARBA00023187"/>
    </source>
</evidence>
<feature type="compositionally biased region" description="Basic residues" evidence="7">
    <location>
        <begin position="1"/>
        <end position="13"/>
    </location>
</feature>
<evidence type="ECO:0000256" key="3">
    <source>
        <dbReference type="ARBA" id="ARBA00022664"/>
    </source>
</evidence>
<feature type="compositionally biased region" description="Basic and acidic residues" evidence="7">
    <location>
        <begin position="422"/>
        <end position="444"/>
    </location>
</feature>
<feature type="compositionally biased region" description="Basic and acidic residues" evidence="7">
    <location>
        <begin position="619"/>
        <end position="639"/>
    </location>
</feature>
<dbReference type="InterPro" id="IPR005011">
    <property type="entry name" value="SNU66/SART1"/>
</dbReference>
<dbReference type="WBParaSite" id="ACRNAN_scaffold11211.g28544.t1">
    <property type="protein sequence ID" value="ACRNAN_scaffold11211.g28544.t1"/>
    <property type="gene ID" value="ACRNAN_scaffold11211.g28544"/>
</dbReference>
<dbReference type="PANTHER" id="PTHR14152:SF5">
    <property type="entry name" value="U4_U6.U5 TRI-SNRNP-ASSOCIATED PROTEIN 1"/>
    <property type="match status" value="1"/>
</dbReference>
<organism evidence="8 9">
    <name type="scientific">Acrobeloides nanus</name>
    <dbReference type="NCBI Taxonomy" id="290746"/>
    <lineage>
        <taxon>Eukaryota</taxon>
        <taxon>Metazoa</taxon>
        <taxon>Ecdysozoa</taxon>
        <taxon>Nematoda</taxon>
        <taxon>Chromadorea</taxon>
        <taxon>Rhabditida</taxon>
        <taxon>Tylenchina</taxon>
        <taxon>Cephalobomorpha</taxon>
        <taxon>Cephaloboidea</taxon>
        <taxon>Cephalobidae</taxon>
        <taxon>Acrobeloides</taxon>
    </lineage>
</organism>
<evidence type="ECO:0000256" key="7">
    <source>
        <dbReference type="SAM" id="MobiDB-lite"/>
    </source>
</evidence>
<feature type="region of interest" description="Disordered" evidence="7">
    <location>
        <begin position="614"/>
        <end position="711"/>
    </location>
</feature>
<reference evidence="9" key="1">
    <citation type="submission" date="2022-11" db="UniProtKB">
        <authorList>
            <consortium name="WormBaseParasite"/>
        </authorList>
    </citation>
    <scope>IDENTIFICATION</scope>
</reference>
<dbReference type="AlphaFoldDB" id="A0A914CK75"/>
<accession>A0A914CK75</accession>
<evidence type="ECO:0000256" key="2">
    <source>
        <dbReference type="ARBA" id="ARBA00006076"/>
    </source>
</evidence>
<feature type="compositionally biased region" description="Basic and acidic residues" evidence="7">
    <location>
        <begin position="659"/>
        <end position="670"/>
    </location>
</feature>
<feature type="region of interest" description="Disordered" evidence="7">
    <location>
        <begin position="486"/>
        <end position="505"/>
    </location>
</feature>
<evidence type="ECO:0000256" key="5">
    <source>
        <dbReference type="ARBA" id="ARBA00023242"/>
    </source>
</evidence>
<feature type="compositionally biased region" description="Acidic residues" evidence="7">
    <location>
        <begin position="493"/>
        <end position="503"/>
    </location>
</feature>
<evidence type="ECO:0000256" key="1">
    <source>
        <dbReference type="ARBA" id="ARBA00004123"/>
    </source>
</evidence>
<feature type="region of interest" description="Disordered" evidence="7">
    <location>
        <begin position="1"/>
        <end position="70"/>
    </location>
</feature>
<feature type="compositionally biased region" description="Basic residues" evidence="7">
    <location>
        <begin position="43"/>
        <end position="52"/>
    </location>
</feature>
<keyword evidence="3" id="KW-0507">mRNA processing</keyword>
<comment type="subcellular location">
    <subcellularLocation>
        <location evidence="1">Nucleus</location>
    </subcellularLocation>
</comment>
<feature type="region of interest" description="Disordered" evidence="7">
    <location>
        <begin position="823"/>
        <end position="853"/>
    </location>
</feature>